<proteinExistence type="evidence at transcript level"/>
<comment type="similarity">
    <text evidence="9">Belongs to the nuclear hormone receptor family.</text>
</comment>
<evidence type="ECO:0000256" key="1">
    <source>
        <dbReference type="ARBA" id="ARBA00022723"/>
    </source>
</evidence>
<dbReference type="GO" id="GO:0000122">
    <property type="term" value="P:negative regulation of transcription by RNA polymerase II"/>
    <property type="evidence" value="ECO:0007669"/>
    <property type="project" value="TreeGrafter"/>
</dbReference>
<dbReference type="PRINTS" id="PR00047">
    <property type="entry name" value="STROIDFINGER"/>
</dbReference>
<dbReference type="GO" id="GO:0045944">
    <property type="term" value="P:positive regulation of transcription by RNA polymerase II"/>
    <property type="evidence" value="ECO:0007669"/>
    <property type="project" value="TreeGrafter"/>
</dbReference>
<dbReference type="PROSITE" id="PS51843">
    <property type="entry name" value="NR_LBD"/>
    <property type="match status" value="1"/>
</dbReference>
<dbReference type="GO" id="GO:0004879">
    <property type="term" value="F:nuclear receptor activity"/>
    <property type="evidence" value="ECO:0007669"/>
    <property type="project" value="TreeGrafter"/>
</dbReference>
<evidence type="ECO:0000256" key="8">
    <source>
        <dbReference type="ARBA" id="ARBA00023242"/>
    </source>
</evidence>
<keyword evidence="3 9" id="KW-0862">Zinc</keyword>
<keyword evidence="1 9" id="KW-0479">Metal-binding</keyword>
<feature type="region of interest" description="Disordered" evidence="10">
    <location>
        <begin position="66"/>
        <end position="96"/>
    </location>
</feature>
<evidence type="ECO:0000256" key="9">
    <source>
        <dbReference type="RuleBase" id="RU004334"/>
    </source>
</evidence>
<dbReference type="Gene3D" id="1.10.565.10">
    <property type="entry name" value="Retinoid X Receptor"/>
    <property type="match status" value="1"/>
</dbReference>
<dbReference type="Gene3D" id="3.30.50.10">
    <property type="entry name" value="Erythroid Transcription Factor GATA-1, subunit A"/>
    <property type="match status" value="1"/>
</dbReference>
<dbReference type="InterPro" id="IPR001723">
    <property type="entry name" value="Nuclear_hrmn_rcpt"/>
</dbReference>
<dbReference type="PANTHER" id="PTHR24082">
    <property type="entry name" value="NUCLEAR HORMONE RECEPTOR"/>
    <property type="match status" value="1"/>
</dbReference>
<dbReference type="EMBL" id="MW048582">
    <property type="protein sequence ID" value="QPO24037.1"/>
    <property type="molecule type" value="mRNA"/>
</dbReference>
<protein>
    <submittedName>
        <fullName evidence="13">PPAR_1</fullName>
    </submittedName>
    <submittedName>
        <fullName evidence="14">Peroxisomal proliferator-activated receptor</fullName>
    </submittedName>
</protein>
<name>A0A6B9DRA3_SINCO</name>
<dbReference type="InterPro" id="IPR001628">
    <property type="entry name" value="Znf_hrmn_rcpt"/>
</dbReference>
<dbReference type="SUPFAM" id="SSF57716">
    <property type="entry name" value="Glucocorticoid receptor-like (DNA-binding domain)"/>
    <property type="match status" value="1"/>
</dbReference>
<dbReference type="AlphaFoldDB" id="A0A6B9DRA3"/>
<evidence type="ECO:0000256" key="4">
    <source>
        <dbReference type="ARBA" id="ARBA00023015"/>
    </source>
</evidence>
<keyword evidence="5 9" id="KW-0238">DNA-binding</keyword>
<dbReference type="PRINTS" id="PR00398">
    <property type="entry name" value="STRDHORMONER"/>
</dbReference>
<dbReference type="FunFam" id="3.30.50.10:FF:000056">
    <property type="entry name" value="Peroxisome proliferator-activated receptor gamma"/>
    <property type="match status" value="1"/>
</dbReference>
<dbReference type="Pfam" id="PF00105">
    <property type="entry name" value="zf-C4"/>
    <property type="match status" value="1"/>
</dbReference>
<dbReference type="InterPro" id="IPR013088">
    <property type="entry name" value="Znf_NHR/GATA"/>
</dbReference>
<evidence type="ECO:0000256" key="7">
    <source>
        <dbReference type="ARBA" id="ARBA00023170"/>
    </source>
</evidence>
<dbReference type="EMBL" id="MK584919">
    <property type="protein sequence ID" value="QGX48190.1"/>
    <property type="molecule type" value="mRNA"/>
</dbReference>
<dbReference type="GO" id="GO:0019216">
    <property type="term" value="P:regulation of lipid metabolic process"/>
    <property type="evidence" value="ECO:0007669"/>
    <property type="project" value="TreeGrafter"/>
</dbReference>
<accession>A0A6B9DRA3</accession>
<evidence type="ECO:0000259" key="12">
    <source>
        <dbReference type="PROSITE" id="PS51843"/>
    </source>
</evidence>
<feature type="domain" description="NR LBD" evidence="12">
    <location>
        <begin position="267"/>
        <end position="524"/>
    </location>
</feature>
<dbReference type="PROSITE" id="PS51030">
    <property type="entry name" value="NUCLEAR_REC_DBD_2"/>
    <property type="match status" value="1"/>
</dbReference>
<dbReference type="Pfam" id="PF00104">
    <property type="entry name" value="Hormone_recep"/>
    <property type="match status" value="1"/>
</dbReference>
<evidence type="ECO:0000259" key="11">
    <source>
        <dbReference type="PROSITE" id="PS51030"/>
    </source>
</evidence>
<evidence type="ECO:0000256" key="3">
    <source>
        <dbReference type="ARBA" id="ARBA00022833"/>
    </source>
</evidence>
<dbReference type="GO" id="GO:0009755">
    <property type="term" value="P:hormone-mediated signaling pathway"/>
    <property type="evidence" value="ECO:0007669"/>
    <property type="project" value="TreeGrafter"/>
</dbReference>
<reference evidence="13" key="1">
    <citation type="submission" date="2019-03" db="EMBL/GenBank/DDBJ databases">
        <authorList>
            <person name="Ran Z."/>
        </authorList>
    </citation>
    <scope>NUCLEOTIDE SEQUENCE</scope>
</reference>
<evidence type="ECO:0000256" key="2">
    <source>
        <dbReference type="ARBA" id="ARBA00022771"/>
    </source>
</evidence>
<keyword evidence="8 9" id="KW-0539">Nucleus</keyword>
<dbReference type="InterPro" id="IPR000536">
    <property type="entry name" value="Nucl_hrmn_rcpt_lig-bd"/>
</dbReference>
<organism evidence="13">
    <name type="scientific">Sinonovacula constricta</name>
    <name type="common">Razor clam</name>
    <dbReference type="NCBI Taxonomy" id="98310"/>
    <lineage>
        <taxon>Eukaryota</taxon>
        <taxon>Metazoa</taxon>
        <taxon>Spiralia</taxon>
        <taxon>Lophotrochozoa</taxon>
        <taxon>Mollusca</taxon>
        <taxon>Bivalvia</taxon>
        <taxon>Autobranchia</taxon>
        <taxon>Heteroconchia</taxon>
        <taxon>Euheterodonta</taxon>
        <taxon>Imparidentia</taxon>
        <taxon>Neoheterodontei</taxon>
        <taxon>Cardiida</taxon>
        <taxon>Tellinoidea</taxon>
        <taxon>Solecurtidae</taxon>
        <taxon>Sinonovacula</taxon>
    </lineage>
</organism>
<dbReference type="GO" id="GO:0005634">
    <property type="term" value="C:nucleus"/>
    <property type="evidence" value="ECO:0007669"/>
    <property type="project" value="UniProtKB-SubCell"/>
</dbReference>
<feature type="compositionally biased region" description="Polar residues" evidence="10">
    <location>
        <begin position="1"/>
        <end position="22"/>
    </location>
</feature>
<keyword evidence="4 9" id="KW-0805">Transcription regulation</keyword>
<dbReference type="SMART" id="SM00430">
    <property type="entry name" value="HOLI"/>
    <property type="match status" value="1"/>
</dbReference>
<keyword evidence="7 9" id="KW-0675">Receptor</keyword>
<feature type="region of interest" description="Disordered" evidence="10">
    <location>
        <begin position="1"/>
        <end position="33"/>
    </location>
</feature>
<dbReference type="PANTHER" id="PTHR24082:SF497">
    <property type="entry name" value="PEROXISOME PROLIFERATOR-ACTIVATED RECEPTOR GAMMA-LIKE"/>
    <property type="match status" value="1"/>
</dbReference>
<dbReference type="InterPro" id="IPR035500">
    <property type="entry name" value="NHR-like_dom_sf"/>
</dbReference>
<keyword evidence="2 9" id="KW-0863">Zinc-finger</keyword>
<evidence type="ECO:0000313" key="13">
    <source>
        <dbReference type="EMBL" id="QGX48190.1"/>
    </source>
</evidence>
<dbReference type="InterPro" id="IPR050234">
    <property type="entry name" value="Nuclear_hormone_rcpt_NR1"/>
</dbReference>
<dbReference type="SUPFAM" id="SSF48508">
    <property type="entry name" value="Nuclear receptor ligand-binding domain"/>
    <property type="match status" value="1"/>
</dbReference>
<dbReference type="SMART" id="SM00399">
    <property type="entry name" value="ZnF_C4"/>
    <property type="match status" value="1"/>
</dbReference>
<dbReference type="GO" id="GO:0008270">
    <property type="term" value="F:zinc ion binding"/>
    <property type="evidence" value="ECO:0007669"/>
    <property type="project" value="UniProtKB-KW"/>
</dbReference>
<keyword evidence="6 9" id="KW-0804">Transcription</keyword>
<dbReference type="PROSITE" id="PS00031">
    <property type="entry name" value="NUCLEAR_REC_DBD_1"/>
    <property type="match status" value="1"/>
</dbReference>
<evidence type="ECO:0000256" key="5">
    <source>
        <dbReference type="ARBA" id="ARBA00023125"/>
    </source>
</evidence>
<comment type="subcellular location">
    <subcellularLocation>
        <location evidence="9">Nucleus</location>
    </subcellularLocation>
</comment>
<sequence>MQRSASNEVFSTPTLKRCQSSAQDRKCDQFGSDVTKKMRFNQSDLPNELITLSYNLLNQIHKHEQKDSVADSGISDSSSREDPADSVSRSMTADSSSSFNYNDFNSDAFSEITGDASNLSPISVDSTSYGEYSPCDSVMECSSRSKKALSISSAKPLYTAELQVLCRICGDRASGFHYGVHSCEGCKGFFRRTLKKDLVYKPCRENSQCRIDTGTRNKCQYCRYKKCLNAGMSQNAVRFGRMPKAEREKLVADKEELSTTCSTRIMELRTLSDTIKGAFTDCFSRCKFVTFLQSGDANVKQQVVKVEPNFRFMADSISQNTFEEADVFGSFQEAVVPIVEGMVKFTKRIPNLSQLSMHDRITLLKQNCFTATLILTHLMLNEDTFYMEGESLISVTDRQGHFQCQEAQSLFSGIFRIARRLLPMHLKKVEVSLFCAAVLLMESPEMSSHREIEKLQEELLNALRLEVKHNHPKDKFLFPRLLVHIADLIQLSEEFRFNLNSHLFDKTPTFAKTHELLCEIFDLR</sequence>
<dbReference type="GO" id="GO:0030154">
    <property type="term" value="P:cell differentiation"/>
    <property type="evidence" value="ECO:0007669"/>
    <property type="project" value="TreeGrafter"/>
</dbReference>
<feature type="domain" description="Nuclear receptor" evidence="11">
    <location>
        <begin position="163"/>
        <end position="239"/>
    </location>
</feature>
<evidence type="ECO:0000256" key="6">
    <source>
        <dbReference type="ARBA" id="ARBA00023163"/>
    </source>
</evidence>
<dbReference type="GO" id="GO:0000978">
    <property type="term" value="F:RNA polymerase II cis-regulatory region sequence-specific DNA binding"/>
    <property type="evidence" value="ECO:0007669"/>
    <property type="project" value="TreeGrafter"/>
</dbReference>
<gene>
    <name evidence="14" type="primary">PPAR_a</name>
</gene>
<evidence type="ECO:0000256" key="10">
    <source>
        <dbReference type="SAM" id="MobiDB-lite"/>
    </source>
</evidence>
<evidence type="ECO:0000313" key="14">
    <source>
        <dbReference type="EMBL" id="QPO24037.1"/>
    </source>
</evidence>